<evidence type="ECO:0000256" key="1">
    <source>
        <dbReference type="ARBA" id="ARBA00008560"/>
    </source>
</evidence>
<evidence type="ECO:0000256" key="2">
    <source>
        <dbReference type="ARBA" id="ARBA00022980"/>
    </source>
</evidence>
<evidence type="ECO:0000256" key="3">
    <source>
        <dbReference type="ARBA" id="ARBA00023274"/>
    </source>
</evidence>
<dbReference type="SUPFAM" id="SSF57829">
    <property type="entry name" value="Zn-binding ribosomal proteins"/>
    <property type="match status" value="1"/>
</dbReference>
<dbReference type="EMBL" id="AP025592">
    <property type="protein sequence ID" value="BDG06913.1"/>
    <property type="molecule type" value="Genomic_DNA"/>
</dbReference>
<reference evidence="7" key="1">
    <citation type="journal article" date="2022" name="Int. J. Syst. Evol. Microbiol.">
        <title>Anaeromyxobacter oryzae sp. nov., Anaeromyxobacter diazotrophicus sp. nov. and Anaeromyxobacter paludicola sp. nov., isolated from paddy soils.</title>
        <authorList>
            <person name="Itoh H."/>
            <person name="Xu Z."/>
            <person name="Mise K."/>
            <person name="Masuda Y."/>
            <person name="Ushijima N."/>
            <person name="Hayakawa C."/>
            <person name="Shiratori Y."/>
            <person name="Senoo K."/>
        </authorList>
    </citation>
    <scope>NUCLEOTIDE SEQUENCE [LARGE SCALE GENOMIC DNA]</scope>
    <source>
        <strain evidence="7">Red630</strain>
    </source>
</reference>
<sequence>MGVPKKRTSSMRRDRRRAANFKIKPANVTKCPKCKEPVLSHRVCPSCGTYKGEQVTESV</sequence>
<dbReference type="NCBIfam" id="TIGR01031">
    <property type="entry name" value="rpmF_bact"/>
    <property type="match status" value="1"/>
</dbReference>
<comment type="similarity">
    <text evidence="1 5">Belongs to the bacterial ribosomal protein bL32 family.</text>
</comment>
<dbReference type="PANTHER" id="PTHR35534">
    <property type="entry name" value="50S RIBOSOMAL PROTEIN L32"/>
    <property type="match status" value="1"/>
</dbReference>
<dbReference type="Pfam" id="PF01783">
    <property type="entry name" value="Ribosomal_L32p"/>
    <property type="match status" value="1"/>
</dbReference>
<evidence type="ECO:0000256" key="4">
    <source>
        <dbReference type="ARBA" id="ARBA00035178"/>
    </source>
</evidence>
<keyword evidence="2 5" id="KW-0689">Ribosomal protein</keyword>
<dbReference type="InterPro" id="IPR002677">
    <property type="entry name" value="Ribosomal_bL32"/>
</dbReference>
<dbReference type="InterPro" id="IPR011332">
    <property type="entry name" value="Ribosomal_zn-bd"/>
</dbReference>
<keyword evidence="7" id="KW-1185">Reference proteome</keyword>
<keyword evidence="3 5" id="KW-0687">Ribonucleoprotein</keyword>
<organism evidence="6 7">
    <name type="scientific">Anaeromyxobacter paludicola</name>
    <dbReference type="NCBI Taxonomy" id="2918171"/>
    <lineage>
        <taxon>Bacteria</taxon>
        <taxon>Pseudomonadati</taxon>
        <taxon>Myxococcota</taxon>
        <taxon>Myxococcia</taxon>
        <taxon>Myxococcales</taxon>
        <taxon>Cystobacterineae</taxon>
        <taxon>Anaeromyxobacteraceae</taxon>
        <taxon>Anaeromyxobacter</taxon>
    </lineage>
</organism>
<evidence type="ECO:0000256" key="5">
    <source>
        <dbReference type="HAMAP-Rule" id="MF_00340"/>
    </source>
</evidence>
<protein>
    <recommendedName>
        <fullName evidence="4 5">Large ribosomal subunit protein bL32</fullName>
    </recommendedName>
</protein>
<name>A0ABM7X530_9BACT</name>
<dbReference type="Proteomes" id="UP001162734">
    <property type="component" value="Chromosome"/>
</dbReference>
<dbReference type="RefSeq" id="WP_248343497.1">
    <property type="nucleotide sequence ID" value="NZ_AP025592.1"/>
</dbReference>
<dbReference type="PANTHER" id="PTHR35534:SF1">
    <property type="entry name" value="LARGE RIBOSOMAL SUBUNIT PROTEIN BL32"/>
    <property type="match status" value="1"/>
</dbReference>
<accession>A0ABM7X530</accession>
<proteinExistence type="inferred from homology"/>
<gene>
    <name evidence="5 6" type="primary">rpmF</name>
    <name evidence="6" type="ORF">AMPC_00260</name>
</gene>
<dbReference type="InterPro" id="IPR044957">
    <property type="entry name" value="Ribosomal_bL32_bact"/>
</dbReference>
<evidence type="ECO:0000313" key="7">
    <source>
        <dbReference type="Proteomes" id="UP001162734"/>
    </source>
</evidence>
<dbReference type="GO" id="GO:0005840">
    <property type="term" value="C:ribosome"/>
    <property type="evidence" value="ECO:0007669"/>
    <property type="project" value="UniProtKB-KW"/>
</dbReference>
<dbReference type="HAMAP" id="MF_00340">
    <property type="entry name" value="Ribosomal_bL32"/>
    <property type="match status" value="1"/>
</dbReference>
<evidence type="ECO:0000313" key="6">
    <source>
        <dbReference type="EMBL" id="BDG06913.1"/>
    </source>
</evidence>